<reference evidence="4 5" key="1">
    <citation type="submission" date="2020-07" db="EMBL/GenBank/DDBJ databases">
        <title>Genomic Encyclopedia of Type Strains, Phase IV (KMG-V): Genome sequencing to study the core and pangenomes of soil and plant-associated prokaryotes.</title>
        <authorList>
            <person name="Whitman W."/>
        </authorList>
    </citation>
    <scope>NUCLEOTIDE SEQUENCE [LARGE SCALE GENOMIC DNA]</scope>
    <source>
        <strain evidence="4 5">X4EP2</strain>
    </source>
</reference>
<comment type="caution">
    <text evidence="4">The sequence shown here is derived from an EMBL/GenBank/DDBJ whole genome shotgun (WGS) entry which is preliminary data.</text>
</comment>
<dbReference type="InterPro" id="IPR018060">
    <property type="entry name" value="HTH_AraC"/>
</dbReference>
<keyword evidence="1" id="KW-0805">Transcription regulation</keyword>
<protein>
    <submittedName>
        <fullName evidence="4">AraC-like DNA-binding protein</fullName>
    </submittedName>
</protein>
<dbReference type="InterPro" id="IPR009057">
    <property type="entry name" value="Homeodomain-like_sf"/>
</dbReference>
<sequence>MLKQKAGTRSPDLTVVEMRRALAQRIKLLAEKPGEHPTAIPGLSLYHRTTPTPCFRASYEPGLSIFVQGRKRILLGGTEYLCDDSSFLLSSIDVPAQSQILEASEKTPLLSIFLRLDLPTVREVLSRDDIPESPPSTHRQGLVAGETTVGLIGAVMRMLELLDTPEDIPFLGALAHREILYRILRTPQAERLRAIATSGDLGQRTARAISWLRENYAKPLHMEDLASTARMGVSTLHHQFRALTAMSPLQYQKQLRLQTARQRMLMDGLDATTAAYEVGYESVSQFSREYSRFFGLPPIRDVKALKNSNTALVSVA</sequence>
<gene>
    <name evidence="4" type="ORF">HDF17_000094</name>
</gene>
<dbReference type="EMBL" id="JACCCW010000001">
    <property type="protein sequence ID" value="NYF77807.1"/>
    <property type="molecule type" value="Genomic_DNA"/>
</dbReference>
<dbReference type="PROSITE" id="PS01124">
    <property type="entry name" value="HTH_ARAC_FAMILY_2"/>
    <property type="match status" value="1"/>
</dbReference>
<dbReference type="SMART" id="SM00342">
    <property type="entry name" value="HTH_ARAC"/>
    <property type="match status" value="1"/>
</dbReference>
<name>A0A7Y9PDI0_9BACT</name>
<dbReference type="Gene3D" id="1.10.10.60">
    <property type="entry name" value="Homeodomain-like"/>
    <property type="match status" value="1"/>
</dbReference>
<dbReference type="Pfam" id="PF06719">
    <property type="entry name" value="AraC_N"/>
    <property type="match status" value="1"/>
</dbReference>
<dbReference type="AlphaFoldDB" id="A0A7Y9PDI0"/>
<evidence type="ECO:0000313" key="4">
    <source>
        <dbReference type="EMBL" id="NYF77807.1"/>
    </source>
</evidence>
<keyword evidence="2" id="KW-0804">Transcription</keyword>
<evidence type="ECO:0000259" key="3">
    <source>
        <dbReference type="PROSITE" id="PS01124"/>
    </source>
</evidence>
<feature type="domain" description="HTH araC/xylS-type" evidence="3">
    <location>
        <begin position="206"/>
        <end position="304"/>
    </location>
</feature>
<evidence type="ECO:0000313" key="5">
    <source>
        <dbReference type="Proteomes" id="UP000589520"/>
    </source>
</evidence>
<accession>A0A7Y9PDI0</accession>
<proteinExistence type="predicted"/>
<organism evidence="4 5">
    <name type="scientific">Granulicella arctica</name>
    <dbReference type="NCBI Taxonomy" id="940613"/>
    <lineage>
        <taxon>Bacteria</taxon>
        <taxon>Pseudomonadati</taxon>
        <taxon>Acidobacteriota</taxon>
        <taxon>Terriglobia</taxon>
        <taxon>Terriglobales</taxon>
        <taxon>Acidobacteriaceae</taxon>
        <taxon>Granulicella</taxon>
    </lineage>
</organism>
<dbReference type="PANTHER" id="PTHR43436:SF1">
    <property type="entry name" value="TRANSCRIPTIONAL REGULATORY PROTEIN"/>
    <property type="match status" value="1"/>
</dbReference>
<dbReference type="Pfam" id="PF12833">
    <property type="entry name" value="HTH_18"/>
    <property type="match status" value="1"/>
</dbReference>
<dbReference type="SUPFAM" id="SSF46689">
    <property type="entry name" value="Homeodomain-like"/>
    <property type="match status" value="2"/>
</dbReference>
<evidence type="ECO:0000256" key="1">
    <source>
        <dbReference type="ARBA" id="ARBA00023015"/>
    </source>
</evidence>
<keyword evidence="4" id="KW-0238">DNA-binding</keyword>
<dbReference type="PANTHER" id="PTHR43436">
    <property type="entry name" value="ARAC-FAMILY TRANSCRIPTIONAL REGULATOR"/>
    <property type="match status" value="1"/>
</dbReference>
<evidence type="ECO:0000256" key="2">
    <source>
        <dbReference type="ARBA" id="ARBA00023163"/>
    </source>
</evidence>
<dbReference type="Proteomes" id="UP000589520">
    <property type="component" value="Unassembled WGS sequence"/>
</dbReference>
<dbReference type="GO" id="GO:0003700">
    <property type="term" value="F:DNA-binding transcription factor activity"/>
    <property type="evidence" value="ECO:0007669"/>
    <property type="project" value="InterPro"/>
</dbReference>
<dbReference type="RefSeq" id="WP_179486696.1">
    <property type="nucleotide sequence ID" value="NZ_JACCCW010000001.1"/>
</dbReference>
<dbReference type="InterPro" id="IPR009594">
    <property type="entry name" value="Tscrpt_reg_HTH_AraC_N"/>
</dbReference>
<dbReference type="GO" id="GO:0043565">
    <property type="term" value="F:sequence-specific DNA binding"/>
    <property type="evidence" value="ECO:0007669"/>
    <property type="project" value="InterPro"/>
</dbReference>
<keyword evidence="5" id="KW-1185">Reference proteome</keyword>